<reference evidence="3 4" key="1">
    <citation type="submission" date="2021-11" db="EMBL/GenBank/DDBJ databases">
        <title>Aliifidinibius sp. nov., a new bacterium isolated from saline soil.</title>
        <authorList>
            <person name="Galisteo C."/>
            <person name="De La Haba R."/>
            <person name="Sanchez-Porro C."/>
            <person name="Ventosa A."/>
        </authorList>
    </citation>
    <scope>NUCLEOTIDE SEQUENCE [LARGE SCALE GENOMIC DNA]</scope>
    <source>
        <strain evidence="3 4">KACC 190600</strain>
    </source>
</reference>
<proteinExistence type="predicted"/>
<sequence>MSNIWRMTGPPEHWITTLIRNAWGLTETNKNIWDKLSPGDLVYFHSTASSSVVSSAKSSIVGFGIIDNSIRTKSELWWLEEHKTGKNEWKYVVPFKSIEWFSNVDSINRNRLIHEKSVNEIRREIKTITQDGISISKLSEMAKSIDPEYPNFPVNGSASGFEDIYEDLILQSAEFDKDKYEDLIETDYSELIDDSLSDNLNKLMEEARNYTHKDRYDEKNNSRSKTRRENEKQKRRIAKIEDYTCQVCGFRCEYQNLNGQKCYIIDVDHIIPKSDGGTEEIDNLWVLCPNCHRKKTRGLISIDVENKQVLEKGSEIEITDNHLFQNG</sequence>
<dbReference type="Pfam" id="PF01844">
    <property type="entry name" value="HNH"/>
    <property type="match status" value="1"/>
</dbReference>
<dbReference type="SMART" id="SM00507">
    <property type="entry name" value="HNHc"/>
    <property type="match status" value="1"/>
</dbReference>
<keyword evidence="3" id="KW-0378">Hydrolase</keyword>
<keyword evidence="3" id="KW-0255">Endonuclease</keyword>
<name>A0ABT3Q0E8_9BACT</name>
<evidence type="ECO:0000313" key="4">
    <source>
        <dbReference type="Proteomes" id="UP001207337"/>
    </source>
</evidence>
<organism evidence="3 4">
    <name type="scientific">Fodinibius salicampi</name>
    <dbReference type="NCBI Taxonomy" id="1920655"/>
    <lineage>
        <taxon>Bacteria</taxon>
        <taxon>Pseudomonadati</taxon>
        <taxon>Balneolota</taxon>
        <taxon>Balneolia</taxon>
        <taxon>Balneolales</taxon>
        <taxon>Balneolaceae</taxon>
        <taxon>Fodinibius</taxon>
    </lineage>
</organism>
<feature type="region of interest" description="Disordered" evidence="1">
    <location>
        <begin position="211"/>
        <end position="233"/>
    </location>
</feature>
<gene>
    <name evidence="3" type="ORF">LQ318_11685</name>
</gene>
<keyword evidence="3" id="KW-0540">Nuclease</keyword>
<dbReference type="GO" id="GO:0004519">
    <property type="term" value="F:endonuclease activity"/>
    <property type="evidence" value="ECO:0007669"/>
    <property type="project" value="UniProtKB-KW"/>
</dbReference>
<evidence type="ECO:0000259" key="2">
    <source>
        <dbReference type="SMART" id="SM00507"/>
    </source>
</evidence>
<evidence type="ECO:0000313" key="3">
    <source>
        <dbReference type="EMBL" id="MCW9713562.1"/>
    </source>
</evidence>
<dbReference type="InterPro" id="IPR002711">
    <property type="entry name" value="HNH"/>
</dbReference>
<dbReference type="EMBL" id="JAJNDC010000003">
    <property type="protein sequence ID" value="MCW9713562.1"/>
    <property type="molecule type" value="Genomic_DNA"/>
</dbReference>
<dbReference type="SUPFAM" id="SSF88697">
    <property type="entry name" value="PUA domain-like"/>
    <property type="match status" value="1"/>
</dbReference>
<comment type="caution">
    <text evidence="3">The sequence shown here is derived from an EMBL/GenBank/DDBJ whole genome shotgun (WGS) entry which is preliminary data.</text>
</comment>
<dbReference type="RefSeq" id="WP_265790364.1">
    <property type="nucleotide sequence ID" value="NZ_BAABRS010000003.1"/>
</dbReference>
<dbReference type="CDD" id="cd00085">
    <property type="entry name" value="HNHc"/>
    <property type="match status" value="1"/>
</dbReference>
<protein>
    <submittedName>
        <fullName evidence="3">HNH endonuclease</fullName>
    </submittedName>
</protein>
<dbReference type="Proteomes" id="UP001207337">
    <property type="component" value="Unassembled WGS sequence"/>
</dbReference>
<feature type="domain" description="HNH nuclease" evidence="2">
    <location>
        <begin position="232"/>
        <end position="293"/>
    </location>
</feature>
<keyword evidence="4" id="KW-1185">Reference proteome</keyword>
<dbReference type="InterPro" id="IPR003615">
    <property type="entry name" value="HNH_nuc"/>
</dbReference>
<evidence type="ECO:0000256" key="1">
    <source>
        <dbReference type="SAM" id="MobiDB-lite"/>
    </source>
</evidence>
<dbReference type="InterPro" id="IPR015947">
    <property type="entry name" value="PUA-like_sf"/>
</dbReference>
<dbReference type="Gene3D" id="3.10.590.10">
    <property type="entry name" value="ph1033 like domains"/>
    <property type="match status" value="1"/>
</dbReference>
<dbReference type="Gene3D" id="1.10.30.50">
    <property type="match status" value="1"/>
</dbReference>
<accession>A0ABT3Q0E8</accession>